<evidence type="ECO:0000313" key="3">
    <source>
        <dbReference type="Proteomes" id="UP000799779"/>
    </source>
</evidence>
<protein>
    <submittedName>
        <fullName evidence="2">Uncharacterized protein</fullName>
    </submittedName>
</protein>
<dbReference type="AlphaFoldDB" id="A0A6A5WXV4"/>
<dbReference type="EMBL" id="ML977561">
    <property type="protein sequence ID" value="KAF2005804.1"/>
    <property type="molecule type" value="Genomic_DNA"/>
</dbReference>
<evidence type="ECO:0000313" key="2">
    <source>
        <dbReference type="EMBL" id="KAF2005804.1"/>
    </source>
</evidence>
<reference evidence="2" key="1">
    <citation type="journal article" date="2020" name="Stud. Mycol.">
        <title>101 Dothideomycetes genomes: a test case for predicting lifestyles and emergence of pathogens.</title>
        <authorList>
            <person name="Haridas S."/>
            <person name="Albert R."/>
            <person name="Binder M."/>
            <person name="Bloem J."/>
            <person name="Labutti K."/>
            <person name="Salamov A."/>
            <person name="Andreopoulos B."/>
            <person name="Baker S."/>
            <person name="Barry K."/>
            <person name="Bills G."/>
            <person name="Bluhm B."/>
            <person name="Cannon C."/>
            <person name="Castanera R."/>
            <person name="Culley D."/>
            <person name="Daum C."/>
            <person name="Ezra D."/>
            <person name="Gonzalez J."/>
            <person name="Henrissat B."/>
            <person name="Kuo A."/>
            <person name="Liang C."/>
            <person name="Lipzen A."/>
            <person name="Lutzoni F."/>
            <person name="Magnuson J."/>
            <person name="Mondo S."/>
            <person name="Nolan M."/>
            <person name="Ohm R."/>
            <person name="Pangilinan J."/>
            <person name="Park H.-J."/>
            <person name="Ramirez L."/>
            <person name="Alfaro M."/>
            <person name="Sun H."/>
            <person name="Tritt A."/>
            <person name="Yoshinaga Y."/>
            <person name="Zwiers L.-H."/>
            <person name="Turgeon B."/>
            <person name="Goodwin S."/>
            <person name="Spatafora J."/>
            <person name="Crous P."/>
            <person name="Grigoriev I."/>
        </authorList>
    </citation>
    <scope>NUCLEOTIDE SEQUENCE</scope>
    <source>
        <strain evidence="2">CBS 123094</strain>
    </source>
</reference>
<proteinExistence type="predicted"/>
<keyword evidence="3" id="KW-1185">Reference proteome</keyword>
<feature type="region of interest" description="Disordered" evidence="1">
    <location>
        <begin position="1"/>
        <end position="63"/>
    </location>
</feature>
<dbReference type="Proteomes" id="UP000799779">
    <property type="component" value="Unassembled WGS sequence"/>
</dbReference>
<feature type="compositionally biased region" description="Polar residues" evidence="1">
    <location>
        <begin position="245"/>
        <end position="256"/>
    </location>
</feature>
<organism evidence="2 3">
    <name type="scientific">Amniculicola lignicola CBS 123094</name>
    <dbReference type="NCBI Taxonomy" id="1392246"/>
    <lineage>
        <taxon>Eukaryota</taxon>
        <taxon>Fungi</taxon>
        <taxon>Dikarya</taxon>
        <taxon>Ascomycota</taxon>
        <taxon>Pezizomycotina</taxon>
        <taxon>Dothideomycetes</taxon>
        <taxon>Pleosporomycetidae</taxon>
        <taxon>Pleosporales</taxon>
        <taxon>Amniculicolaceae</taxon>
        <taxon>Amniculicola</taxon>
    </lineage>
</organism>
<feature type="compositionally biased region" description="Basic and acidic residues" evidence="1">
    <location>
        <begin position="51"/>
        <end position="63"/>
    </location>
</feature>
<feature type="region of interest" description="Disordered" evidence="1">
    <location>
        <begin position="232"/>
        <end position="256"/>
    </location>
</feature>
<accession>A0A6A5WXV4</accession>
<name>A0A6A5WXV4_9PLEO</name>
<gene>
    <name evidence="2" type="ORF">P154DRAFT_530119</name>
</gene>
<feature type="compositionally biased region" description="Polar residues" evidence="1">
    <location>
        <begin position="1"/>
        <end position="11"/>
    </location>
</feature>
<evidence type="ECO:0000256" key="1">
    <source>
        <dbReference type="SAM" id="MobiDB-lite"/>
    </source>
</evidence>
<feature type="compositionally biased region" description="Basic and acidic residues" evidence="1">
    <location>
        <begin position="12"/>
        <end position="25"/>
    </location>
</feature>
<sequence>MGQHAESTPSYSHERVSFHNEKLDGTDENGVPTFENPWRTTSAASSSSSPVEDKPISHSFDPKRRSSMYSCVGGTYKGLRGGGNGASDASRGYPSILSSETSEPYYQPRYHSVPDINTLKGYYTHINPRHRNPASLGELSFDSAMGYGKPSTGYLDFFKNRMFTSTIADIDFVIDHAVKYLMPFRHLDTDVDDIRFEILDALSRNAFHSQAELHTKSGSWGQNRVSQVKKLGPIPRIPAPNPSPQTVHSLQLTTRL</sequence>